<evidence type="ECO:0000256" key="2">
    <source>
        <dbReference type="ARBA" id="ARBA00022552"/>
    </source>
</evidence>
<evidence type="ECO:0000313" key="11">
    <source>
        <dbReference type="EMBL" id="QHQ36582.1"/>
    </source>
</evidence>
<comment type="catalytic activity">
    <reaction evidence="9">
        <text>a uridine in RNA = a pseudouridine in RNA</text>
        <dbReference type="Rhea" id="RHEA:48348"/>
        <dbReference type="Rhea" id="RHEA-COMP:12068"/>
        <dbReference type="Rhea" id="RHEA-COMP:12069"/>
        <dbReference type="ChEBI" id="CHEBI:65314"/>
        <dbReference type="ChEBI" id="CHEBI:65315"/>
    </reaction>
</comment>
<keyword evidence="12" id="KW-1185">Reference proteome</keyword>
<dbReference type="InterPro" id="IPR020103">
    <property type="entry name" value="PsdUridine_synth_cat_dom_sf"/>
</dbReference>
<protein>
    <recommendedName>
        <fullName evidence="9">Pseudouridine synthase</fullName>
        <ecNumber evidence="9">5.4.99.-</ecNumber>
    </recommendedName>
</protein>
<evidence type="ECO:0000256" key="7">
    <source>
        <dbReference type="ARBA" id="ARBA00037305"/>
    </source>
</evidence>
<comment type="function">
    <text evidence="9">Responsible for synthesis of pseudouridine from uracil.</text>
</comment>
<dbReference type="CDD" id="cd02869">
    <property type="entry name" value="PseudoU_synth_RluA_like"/>
    <property type="match status" value="1"/>
</dbReference>
<evidence type="ECO:0000256" key="8">
    <source>
        <dbReference type="PIRSR" id="PIRSR606225-1"/>
    </source>
</evidence>
<evidence type="ECO:0000256" key="5">
    <source>
        <dbReference type="ARBA" id="ARBA00036184"/>
    </source>
</evidence>
<dbReference type="GO" id="GO:0008033">
    <property type="term" value="P:tRNA processing"/>
    <property type="evidence" value="ECO:0007669"/>
    <property type="project" value="UniProtKB-KW"/>
</dbReference>
<evidence type="ECO:0000256" key="4">
    <source>
        <dbReference type="ARBA" id="ARBA00023235"/>
    </source>
</evidence>
<comment type="similarity">
    <text evidence="1 9">Belongs to the pseudouridine synthase RluA family.</text>
</comment>
<dbReference type="InterPro" id="IPR006145">
    <property type="entry name" value="PsdUridine_synth_RsuA/RluA"/>
</dbReference>
<gene>
    <name evidence="11" type="ORF">GO499_16085</name>
</gene>
<comment type="catalytic activity">
    <reaction evidence="6">
        <text>uridine(746) in 23S rRNA = pseudouridine(746) in 23S rRNA</text>
        <dbReference type="Rhea" id="RHEA:42548"/>
        <dbReference type="Rhea" id="RHEA-COMP:10109"/>
        <dbReference type="Rhea" id="RHEA-COMP:10110"/>
        <dbReference type="ChEBI" id="CHEBI:65314"/>
        <dbReference type="ChEBI" id="CHEBI:65315"/>
        <dbReference type="EC" id="5.4.99.29"/>
    </reaction>
</comment>
<dbReference type="PANTHER" id="PTHR21600:SF91">
    <property type="entry name" value="DUAL-SPECIFICITY RNA PSEUDOURIDINE SYNTHASE RLUA"/>
    <property type="match status" value="1"/>
</dbReference>
<evidence type="ECO:0000256" key="3">
    <source>
        <dbReference type="ARBA" id="ARBA00022694"/>
    </source>
</evidence>
<accession>A0A6P1T7M4</accession>
<evidence type="ECO:0000256" key="9">
    <source>
        <dbReference type="RuleBase" id="RU362028"/>
    </source>
</evidence>
<proteinExistence type="inferred from homology"/>
<keyword evidence="3" id="KW-0819">tRNA processing</keyword>
<dbReference type="InterPro" id="IPR006224">
    <property type="entry name" value="PsdUridine_synth_RluA-like_CS"/>
</dbReference>
<evidence type="ECO:0000256" key="1">
    <source>
        <dbReference type="ARBA" id="ARBA00010876"/>
    </source>
</evidence>
<name>A0A6P1T7M4_9RHOB</name>
<dbReference type="GO" id="GO:0160142">
    <property type="term" value="F:23S rRNA pseudouridine(746) synthase activity"/>
    <property type="evidence" value="ECO:0007669"/>
    <property type="project" value="UniProtKB-EC"/>
</dbReference>
<sequence>MHGTLPTGVPYRPPEEPLLILHSDASILIVDKPSGLLSVPGKADGLGDCLETRLRAIHPETLLIHRLDMATSGVMVFARTPLAQRHLNWQFERRQVRKTYIARVYGHPDTDAGEINLPLIADWPNRPLQKVCHETGKPAETHWQVLELERAASRLRLTPRTGRSHQLRVHMRELGHPILGDTFYASGAALAAADRLQLHAETLTFRHPEGGEWITYEAQTPF</sequence>
<comment type="function">
    <text evidence="7">Dual specificity enzyme that catalyzes the synthesis of pseudouridine from uracil-746 in 23S ribosomal RNA and from uracil-32 in the anticodon stem and loop of transfer RNAs.</text>
</comment>
<dbReference type="GO" id="GO:0000455">
    <property type="term" value="P:enzyme-directed rRNA pseudouridine synthesis"/>
    <property type="evidence" value="ECO:0007669"/>
    <property type="project" value="TreeGrafter"/>
</dbReference>
<feature type="domain" description="Pseudouridine synthase RsuA/RluA-like" evidence="10">
    <location>
        <begin position="27"/>
        <end position="172"/>
    </location>
</feature>
<dbReference type="InterPro" id="IPR006225">
    <property type="entry name" value="PsdUridine_synth_RluC/D"/>
</dbReference>
<dbReference type="EMBL" id="CP046620">
    <property type="protein sequence ID" value="QHQ36582.1"/>
    <property type="molecule type" value="Genomic_DNA"/>
</dbReference>
<keyword evidence="4 9" id="KW-0413">Isomerase</keyword>
<dbReference type="KEGG" id="amaq:GO499_16085"/>
<dbReference type="PROSITE" id="PS01129">
    <property type="entry name" value="PSI_RLU"/>
    <property type="match status" value="1"/>
</dbReference>
<dbReference type="GO" id="GO:0160151">
    <property type="term" value="F:tRNA pseudouridine(32) synthase activity"/>
    <property type="evidence" value="ECO:0007669"/>
    <property type="project" value="UniProtKB-EC"/>
</dbReference>
<dbReference type="SUPFAM" id="SSF55120">
    <property type="entry name" value="Pseudouridine synthase"/>
    <property type="match status" value="1"/>
</dbReference>
<organism evidence="11 12">
    <name type="scientific">Algicella marina</name>
    <dbReference type="NCBI Taxonomy" id="2683284"/>
    <lineage>
        <taxon>Bacteria</taxon>
        <taxon>Pseudomonadati</taxon>
        <taxon>Pseudomonadota</taxon>
        <taxon>Alphaproteobacteria</taxon>
        <taxon>Rhodobacterales</taxon>
        <taxon>Paracoccaceae</taxon>
        <taxon>Algicella</taxon>
    </lineage>
</organism>
<evidence type="ECO:0000256" key="6">
    <source>
        <dbReference type="ARBA" id="ARBA00036916"/>
    </source>
</evidence>
<dbReference type="AlphaFoldDB" id="A0A6P1T7M4"/>
<evidence type="ECO:0000259" key="10">
    <source>
        <dbReference type="Pfam" id="PF00849"/>
    </source>
</evidence>
<comment type="catalytic activity">
    <reaction evidence="5">
        <text>uridine(32) in tRNA = pseudouridine(32) in tRNA</text>
        <dbReference type="Rhea" id="RHEA:42544"/>
        <dbReference type="Rhea" id="RHEA-COMP:10107"/>
        <dbReference type="Rhea" id="RHEA-COMP:10108"/>
        <dbReference type="ChEBI" id="CHEBI:65314"/>
        <dbReference type="ChEBI" id="CHEBI:65315"/>
        <dbReference type="EC" id="5.4.99.28"/>
    </reaction>
</comment>
<keyword evidence="2" id="KW-0698">rRNA processing</keyword>
<feature type="active site" evidence="8">
    <location>
        <position position="68"/>
    </location>
</feature>
<dbReference type="EC" id="5.4.99.-" evidence="9"/>
<dbReference type="Gene3D" id="3.30.2350.10">
    <property type="entry name" value="Pseudouridine synthase"/>
    <property type="match status" value="1"/>
</dbReference>
<evidence type="ECO:0000313" key="12">
    <source>
        <dbReference type="Proteomes" id="UP000464495"/>
    </source>
</evidence>
<dbReference type="RefSeq" id="WP_161863128.1">
    <property type="nucleotide sequence ID" value="NZ_CP046620.1"/>
</dbReference>
<dbReference type="Proteomes" id="UP000464495">
    <property type="component" value="Chromosome"/>
</dbReference>
<reference evidence="11 12" key="1">
    <citation type="submission" date="2019-12" db="EMBL/GenBank/DDBJ databases">
        <title>Complete genome sequence of Algicella marina strain 9Alg 56(T) isolated from the red alga Tichocarpus crinitus.</title>
        <authorList>
            <person name="Kim S.-G."/>
            <person name="Nedashkovskaya O.I."/>
        </authorList>
    </citation>
    <scope>NUCLEOTIDE SEQUENCE [LARGE SCALE GENOMIC DNA]</scope>
    <source>
        <strain evidence="11 12">9Alg 56</strain>
    </source>
</reference>
<dbReference type="GO" id="GO:0003723">
    <property type="term" value="F:RNA binding"/>
    <property type="evidence" value="ECO:0007669"/>
    <property type="project" value="InterPro"/>
</dbReference>
<dbReference type="NCBIfam" id="TIGR00005">
    <property type="entry name" value="rluA_subfam"/>
    <property type="match status" value="1"/>
</dbReference>
<dbReference type="PANTHER" id="PTHR21600">
    <property type="entry name" value="MITOCHONDRIAL RNA PSEUDOURIDINE SYNTHASE"/>
    <property type="match status" value="1"/>
</dbReference>
<dbReference type="InterPro" id="IPR050188">
    <property type="entry name" value="RluA_PseudoU_synthase"/>
</dbReference>
<dbReference type="Pfam" id="PF00849">
    <property type="entry name" value="PseudoU_synth_2"/>
    <property type="match status" value="1"/>
</dbReference>